<proteinExistence type="predicted"/>
<protein>
    <submittedName>
        <fullName evidence="1">Uncharacterized protein</fullName>
    </submittedName>
</protein>
<reference evidence="1 2" key="2">
    <citation type="journal article" date="2022" name="Mol. Ecol. Resour.">
        <title>The genomes of chicory, endive, great burdock and yacon provide insights into Asteraceae paleo-polyploidization history and plant inulin production.</title>
        <authorList>
            <person name="Fan W."/>
            <person name="Wang S."/>
            <person name="Wang H."/>
            <person name="Wang A."/>
            <person name="Jiang F."/>
            <person name="Liu H."/>
            <person name="Zhao H."/>
            <person name="Xu D."/>
            <person name="Zhang Y."/>
        </authorList>
    </citation>
    <scope>NUCLEOTIDE SEQUENCE [LARGE SCALE GENOMIC DNA]</scope>
    <source>
        <strain evidence="2">cv. Niubang</strain>
    </source>
</reference>
<gene>
    <name evidence="1" type="ORF">L6452_39367</name>
</gene>
<name>A0ACB8XT07_ARCLA</name>
<keyword evidence="2" id="KW-1185">Reference proteome</keyword>
<evidence type="ECO:0000313" key="2">
    <source>
        <dbReference type="Proteomes" id="UP001055879"/>
    </source>
</evidence>
<dbReference type="EMBL" id="CM042061">
    <property type="protein sequence ID" value="KAI3673250.1"/>
    <property type="molecule type" value="Genomic_DNA"/>
</dbReference>
<dbReference type="Proteomes" id="UP001055879">
    <property type="component" value="Linkage Group LG15"/>
</dbReference>
<accession>A0ACB8XT07</accession>
<comment type="caution">
    <text evidence="1">The sequence shown here is derived from an EMBL/GenBank/DDBJ whole genome shotgun (WGS) entry which is preliminary data.</text>
</comment>
<reference evidence="2" key="1">
    <citation type="journal article" date="2022" name="Mol. Ecol. Resour.">
        <title>The genomes of chicory, endive, great burdock and yacon provide insights into Asteraceae palaeo-polyploidization history and plant inulin production.</title>
        <authorList>
            <person name="Fan W."/>
            <person name="Wang S."/>
            <person name="Wang H."/>
            <person name="Wang A."/>
            <person name="Jiang F."/>
            <person name="Liu H."/>
            <person name="Zhao H."/>
            <person name="Xu D."/>
            <person name="Zhang Y."/>
        </authorList>
    </citation>
    <scope>NUCLEOTIDE SEQUENCE [LARGE SCALE GENOMIC DNA]</scope>
    <source>
        <strain evidence="2">cv. Niubang</strain>
    </source>
</reference>
<evidence type="ECO:0000313" key="1">
    <source>
        <dbReference type="EMBL" id="KAI3673250.1"/>
    </source>
</evidence>
<organism evidence="1 2">
    <name type="scientific">Arctium lappa</name>
    <name type="common">Greater burdock</name>
    <name type="synonym">Lappa major</name>
    <dbReference type="NCBI Taxonomy" id="4217"/>
    <lineage>
        <taxon>Eukaryota</taxon>
        <taxon>Viridiplantae</taxon>
        <taxon>Streptophyta</taxon>
        <taxon>Embryophyta</taxon>
        <taxon>Tracheophyta</taxon>
        <taxon>Spermatophyta</taxon>
        <taxon>Magnoliopsida</taxon>
        <taxon>eudicotyledons</taxon>
        <taxon>Gunneridae</taxon>
        <taxon>Pentapetalae</taxon>
        <taxon>asterids</taxon>
        <taxon>campanulids</taxon>
        <taxon>Asterales</taxon>
        <taxon>Asteraceae</taxon>
        <taxon>Carduoideae</taxon>
        <taxon>Cardueae</taxon>
        <taxon>Arctiinae</taxon>
        <taxon>Arctium</taxon>
    </lineage>
</organism>
<sequence length="97" mass="10697">MTYLQDVHRTILFNNLYKGSFTTFLLARSPSLSPPSASLTSFTLASASLPSIFSTTTVFSTLDIDPSQMKDNATVLKIDSSSSRFTKKWLPMVLLSL</sequence>